<evidence type="ECO:0000256" key="1">
    <source>
        <dbReference type="ARBA" id="ARBA00022614"/>
    </source>
</evidence>
<sequence>MFQRMKHLANLCLLLFFLCVCNYHITYSGGNNQEREADALLKWKESFDNHSKLLLSSWIGNNPCGWEGITCDHESKSINQVNLTNIGLKVQGDEIEEEERK</sequence>
<dbReference type="InterPro" id="IPR032675">
    <property type="entry name" value="LRR_dom_sf"/>
</dbReference>
<dbReference type="InterPro" id="IPR053211">
    <property type="entry name" value="DNA_repair-toleration"/>
</dbReference>
<feature type="signal peptide" evidence="4">
    <location>
        <begin position="1"/>
        <end position="28"/>
    </location>
</feature>
<evidence type="ECO:0000256" key="2">
    <source>
        <dbReference type="ARBA" id="ARBA00022729"/>
    </source>
</evidence>
<dbReference type="Proteomes" id="UP001157006">
    <property type="component" value="Chromosome 3"/>
</dbReference>
<evidence type="ECO:0000256" key="3">
    <source>
        <dbReference type="ARBA" id="ARBA00022737"/>
    </source>
</evidence>
<dbReference type="PANTHER" id="PTHR48060">
    <property type="entry name" value="DNA DAMAGE-REPAIR/TOLERATION PROTEIN DRT100"/>
    <property type="match status" value="1"/>
</dbReference>
<organism evidence="6 7">
    <name type="scientific">Vicia faba</name>
    <name type="common">Broad bean</name>
    <name type="synonym">Faba vulgaris</name>
    <dbReference type="NCBI Taxonomy" id="3906"/>
    <lineage>
        <taxon>Eukaryota</taxon>
        <taxon>Viridiplantae</taxon>
        <taxon>Streptophyta</taxon>
        <taxon>Embryophyta</taxon>
        <taxon>Tracheophyta</taxon>
        <taxon>Spermatophyta</taxon>
        <taxon>Magnoliopsida</taxon>
        <taxon>eudicotyledons</taxon>
        <taxon>Gunneridae</taxon>
        <taxon>Pentapetalae</taxon>
        <taxon>rosids</taxon>
        <taxon>fabids</taxon>
        <taxon>Fabales</taxon>
        <taxon>Fabaceae</taxon>
        <taxon>Papilionoideae</taxon>
        <taxon>50 kb inversion clade</taxon>
        <taxon>NPAAA clade</taxon>
        <taxon>Hologalegina</taxon>
        <taxon>IRL clade</taxon>
        <taxon>Fabeae</taxon>
        <taxon>Vicia</taxon>
    </lineage>
</organism>
<keyword evidence="2 4" id="KW-0732">Signal</keyword>
<evidence type="ECO:0000313" key="7">
    <source>
        <dbReference type="Proteomes" id="UP001157006"/>
    </source>
</evidence>
<protein>
    <recommendedName>
        <fullName evidence="5">Leucine-rich repeat-containing N-terminal plant-type domain-containing protein</fullName>
    </recommendedName>
</protein>
<dbReference type="Pfam" id="PF08263">
    <property type="entry name" value="LRRNT_2"/>
    <property type="match status" value="1"/>
</dbReference>
<keyword evidence="7" id="KW-1185">Reference proteome</keyword>
<dbReference type="AlphaFoldDB" id="A0AAV1A8C4"/>
<accession>A0AAV1A8C4</accession>
<dbReference type="PANTHER" id="PTHR48060:SF24">
    <property type="entry name" value="NON-SPECIFIC SERINE_THREONINE PROTEIN KINASE"/>
    <property type="match status" value="1"/>
</dbReference>
<keyword evidence="1" id="KW-0433">Leucine-rich repeat</keyword>
<evidence type="ECO:0000313" key="6">
    <source>
        <dbReference type="EMBL" id="CAI8605235.1"/>
    </source>
</evidence>
<name>A0AAV1A8C4_VICFA</name>
<feature type="domain" description="Leucine-rich repeat-containing N-terminal plant-type" evidence="5">
    <location>
        <begin position="35"/>
        <end position="72"/>
    </location>
</feature>
<dbReference type="EMBL" id="OX451738">
    <property type="protein sequence ID" value="CAI8605235.1"/>
    <property type="molecule type" value="Genomic_DNA"/>
</dbReference>
<dbReference type="Gene3D" id="3.80.10.10">
    <property type="entry name" value="Ribonuclease Inhibitor"/>
    <property type="match status" value="1"/>
</dbReference>
<keyword evidence="3" id="KW-0677">Repeat</keyword>
<gene>
    <name evidence="6" type="ORF">VFH_III173280</name>
</gene>
<evidence type="ECO:0000256" key="4">
    <source>
        <dbReference type="SAM" id="SignalP"/>
    </source>
</evidence>
<reference evidence="6 7" key="1">
    <citation type="submission" date="2023-01" db="EMBL/GenBank/DDBJ databases">
        <authorList>
            <person name="Kreplak J."/>
        </authorList>
    </citation>
    <scope>NUCLEOTIDE SEQUENCE [LARGE SCALE GENOMIC DNA]</scope>
</reference>
<feature type="chain" id="PRO_5043393117" description="Leucine-rich repeat-containing N-terminal plant-type domain-containing protein" evidence="4">
    <location>
        <begin position="29"/>
        <end position="101"/>
    </location>
</feature>
<proteinExistence type="predicted"/>
<dbReference type="InterPro" id="IPR013210">
    <property type="entry name" value="LRR_N_plant-typ"/>
</dbReference>
<evidence type="ECO:0000259" key="5">
    <source>
        <dbReference type="Pfam" id="PF08263"/>
    </source>
</evidence>